<keyword evidence="3" id="KW-0804">Transcription</keyword>
<dbReference type="InterPro" id="IPR011711">
    <property type="entry name" value="GntR_C"/>
</dbReference>
<dbReference type="SMART" id="SM00895">
    <property type="entry name" value="FCD"/>
    <property type="match status" value="1"/>
</dbReference>
<dbReference type="EMBL" id="JBHLUH010000105">
    <property type="protein sequence ID" value="MFC0534202.1"/>
    <property type="molecule type" value="Genomic_DNA"/>
</dbReference>
<dbReference type="SUPFAM" id="SSF48008">
    <property type="entry name" value="GntR ligand-binding domain-like"/>
    <property type="match status" value="1"/>
</dbReference>
<dbReference type="PRINTS" id="PR00035">
    <property type="entry name" value="HTHGNTR"/>
</dbReference>
<gene>
    <name evidence="5" type="ORF">ACFFIA_42110</name>
</gene>
<evidence type="ECO:0000313" key="5">
    <source>
        <dbReference type="EMBL" id="MFC0534202.1"/>
    </source>
</evidence>
<dbReference type="Pfam" id="PF07729">
    <property type="entry name" value="FCD"/>
    <property type="match status" value="1"/>
</dbReference>
<dbReference type="SMART" id="SM00345">
    <property type="entry name" value="HTH_GNTR"/>
    <property type="match status" value="1"/>
</dbReference>
<dbReference type="Proteomes" id="UP001589867">
    <property type="component" value="Unassembled WGS sequence"/>
</dbReference>
<evidence type="ECO:0000256" key="1">
    <source>
        <dbReference type="ARBA" id="ARBA00023015"/>
    </source>
</evidence>
<dbReference type="CDD" id="cd07377">
    <property type="entry name" value="WHTH_GntR"/>
    <property type="match status" value="1"/>
</dbReference>
<evidence type="ECO:0000256" key="3">
    <source>
        <dbReference type="ARBA" id="ARBA00023163"/>
    </source>
</evidence>
<accession>A0ABV6MHJ7</accession>
<dbReference type="InterPro" id="IPR036388">
    <property type="entry name" value="WH-like_DNA-bd_sf"/>
</dbReference>
<organism evidence="5 6">
    <name type="scientific">Phytohabitans kaempferiae</name>
    <dbReference type="NCBI Taxonomy" id="1620943"/>
    <lineage>
        <taxon>Bacteria</taxon>
        <taxon>Bacillati</taxon>
        <taxon>Actinomycetota</taxon>
        <taxon>Actinomycetes</taxon>
        <taxon>Micromonosporales</taxon>
        <taxon>Micromonosporaceae</taxon>
    </lineage>
</organism>
<sequence length="241" mass="26868">MPGRSGSVATAYDRLAEAIRDQILAGELRPGDRLPTEPEMSSRFKVSRSTAREALRALASQGFVTIRRGVAGGVFVAPPDPEQVSETLQNSLVRLTAGTHVSIAALLEMRELLEVPAAEMAALRHTTQEISAIRQALFDPDQVDPATVFTSNRDFHIAVLRAAHNPMIEMVVEPIFAVIKERLLRDRAPERFWHQVDADHREILGHLEARDQAGAREAARAHLRYLTRTYKRIDRELNPGD</sequence>
<dbReference type="PROSITE" id="PS50949">
    <property type="entry name" value="HTH_GNTR"/>
    <property type="match status" value="1"/>
</dbReference>
<proteinExistence type="predicted"/>
<dbReference type="SUPFAM" id="SSF46785">
    <property type="entry name" value="Winged helix' DNA-binding domain"/>
    <property type="match status" value="1"/>
</dbReference>
<dbReference type="InterPro" id="IPR008920">
    <property type="entry name" value="TF_FadR/GntR_C"/>
</dbReference>
<dbReference type="Pfam" id="PF00392">
    <property type="entry name" value="GntR"/>
    <property type="match status" value="1"/>
</dbReference>
<dbReference type="InterPro" id="IPR000524">
    <property type="entry name" value="Tscrpt_reg_HTH_GntR"/>
</dbReference>
<dbReference type="PANTHER" id="PTHR43537">
    <property type="entry name" value="TRANSCRIPTIONAL REGULATOR, GNTR FAMILY"/>
    <property type="match status" value="1"/>
</dbReference>
<dbReference type="Gene3D" id="1.10.10.10">
    <property type="entry name" value="Winged helix-like DNA-binding domain superfamily/Winged helix DNA-binding domain"/>
    <property type="match status" value="1"/>
</dbReference>
<evidence type="ECO:0000256" key="2">
    <source>
        <dbReference type="ARBA" id="ARBA00023125"/>
    </source>
</evidence>
<feature type="domain" description="HTH gntR-type" evidence="4">
    <location>
        <begin position="9"/>
        <end position="79"/>
    </location>
</feature>
<keyword evidence="2" id="KW-0238">DNA-binding</keyword>
<dbReference type="PANTHER" id="PTHR43537:SF5">
    <property type="entry name" value="UXU OPERON TRANSCRIPTIONAL REGULATOR"/>
    <property type="match status" value="1"/>
</dbReference>
<evidence type="ECO:0000259" key="4">
    <source>
        <dbReference type="PROSITE" id="PS50949"/>
    </source>
</evidence>
<dbReference type="Gene3D" id="1.20.120.530">
    <property type="entry name" value="GntR ligand-binding domain-like"/>
    <property type="match status" value="1"/>
</dbReference>
<reference evidence="5 6" key="1">
    <citation type="submission" date="2024-09" db="EMBL/GenBank/DDBJ databases">
        <authorList>
            <person name="Sun Q."/>
            <person name="Mori K."/>
        </authorList>
    </citation>
    <scope>NUCLEOTIDE SEQUENCE [LARGE SCALE GENOMIC DNA]</scope>
    <source>
        <strain evidence="5 6">TBRC 3947</strain>
    </source>
</reference>
<dbReference type="InterPro" id="IPR036390">
    <property type="entry name" value="WH_DNA-bd_sf"/>
</dbReference>
<evidence type="ECO:0000313" key="6">
    <source>
        <dbReference type="Proteomes" id="UP001589867"/>
    </source>
</evidence>
<keyword evidence="6" id="KW-1185">Reference proteome</keyword>
<name>A0ABV6MHJ7_9ACTN</name>
<protein>
    <submittedName>
        <fullName evidence="5">FadR/GntR family transcriptional regulator</fullName>
    </submittedName>
</protein>
<dbReference type="RefSeq" id="WP_377262785.1">
    <property type="nucleotide sequence ID" value="NZ_JBHLUH010000105.1"/>
</dbReference>
<comment type="caution">
    <text evidence="5">The sequence shown here is derived from an EMBL/GenBank/DDBJ whole genome shotgun (WGS) entry which is preliminary data.</text>
</comment>
<keyword evidence="1" id="KW-0805">Transcription regulation</keyword>